<evidence type="ECO:0000256" key="3">
    <source>
        <dbReference type="ARBA" id="ARBA00012007"/>
    </source>
</evidence>
<evidence type="ECO:0000256" key="4">
    <source>
        <dbReference type="ARBA" id="ARBA00022679"/>
    </source>
</evidence>
<dbReference type="EC" id="2.7.1.160" evidence="3"/>
<sequence>MASQETQGKEKQKGGSKLRGREKDTPEVRISKSLSWLLRHGAQSDGLVLRSDGYARVADVLANPRFRGVTYPMLEDIVRQDRKQRYNLLCEAGSLEASSGSDVWWIRANQGHSIKTIEIELNPIASATDIPMAVHGTNRKAWELISTQGLSKMKRNHIHLAQGIAGDSVVSGMRKSSQILIYIDVQKAIDAGIKFSLSSNGVVLTEGDETGFLAPRFFQRVENADGTHVSGWESQALSVPPTSTEPIGGQSADKGAATVLSALDLTTGMKGLAVDEGGSSLLAESAEQAGTVVRGQSLVEIES</sequence>
<dbReference type="OrthoDB" id="419694at2759"/>
<dbReference type="Proteomes" id="UP000008064">
    <property type="component" value="Unassembled WGS sequence"/>
</dbReference>
<dbReference type="GeneID" id="18811966"/>
<dbReference type="Gene3D" id="1.10.10.970">
    <property type="entry name" value="RNA 2'-phosphotransferase, Tpt1/KptA family, N-terminal domain"/>
    <property type="match status" value="1"/>
</dbReference>
<dbReference type="GO" id="GO:0006388">
    <property type="term" value="P:tRNA splicing, via endonucleolytic cleavage and ligation"/>
    <property type="evidence" value="ECO:0007669"/>
    <property type="project" value="TreeGrafter"/>
</dbReference>
<dbReference type="HOGENOM" id="CLU_052998_1_0_1"/>
<keyword evidence="5" id="KW-0520">NAD</keyword>
<feature type="region of interest" description="Disordered" evidence="7">
    <location>
        <begin position="1"/>
        <end position="26"/>
    </location>
</feature>
<dbReference type="RefSeq" id="XP_007322567.1">
    <property type="nucleotide sequence ID" value="XM_007322505.1"/>
</dbReference>
<comment type="catalytic activity">
    <reaction evidence="6">
        <text>2'-phospho-[ligated tRNA] + NAD(+) = mature tRNA + ADP-alpha-D-ribose 1'',2''-cyclic phosphate + nicotinamide</text>
        <dbReference type="Rhea" id="RHEA:23324"/>
        <dbReference type="Rhea" id="RHEA-COMP:11106"/>
        <dbReference type="Rhea" id="RHEA-COMP:11107"/>
        <dbReference type="ChEBI" id="CHEBI:17154"/>
        <dbReference type="ChEBI" id="CHEBI:57540"/>
        <dbReference type="ChEBI" id="CHEBI:76596"/>
        <dbReference type="ChEBI" id="CHEBI:82883"/>
        <dbReference type="ChEBI" id="CHEBI:85027"/>
        <dbReference type="EC" id="2.7.1.160"/>
    </reaction>
</comment>
<evidence type="ECO:0000256" key="6">
    <source>
        <dbReference type="ARBA" id="ARBA00047949"/>
    </source>
</evidence>
<evidence type="ECO:0000256" key="2">
    <source>
        <dbReference type="ARBA" id="ARBA00009836"/>
    </source>
</evidence>
<protein>
    <recommendedName>
        <fullName evidence="3">2'-phosphotransferase</fullName>
        <ecNumber evidence="3">2.7.1.160</ecNumber>
    </recommendedName>
</protein>
<comment type="similarity">
    <text evidence="2">Belongs to the KptA/TPT1 family.</text>
</comment>
<dbReference type="Gene3D" id="3.20.170.30">
    <property type="match status" value="1"/>
</dbReference>
<evidence type="ECO:0000256" key="1">
    <source>
        <dbReference type="ARBA" id="ARBA00003343"/>
    </source>
</evidence>
<dbReference type="AlphaFoldDB" id="F8P843"/>
<dbReference type="SUPFAM" id="SSF56399">
    <property type="entry name" value="ADP-ribosylation"/>
    <property type="match status" value="1"/>
</dbReference>
<evidence type="ECO:0000256" key="7">
    <source>
        <dbReference type="SAM" id="MobiDB-lite"/>
    </source>
</evidence>
<proteinExistence type="inferred from homology"/>
<accession>F8P843</accession>
<reference evidence="8" key="1">
    <citation type="submission" date="2011-04" db="EMBL/GenBank/DDBJ databases">
        <title>Evolution of plant cell wall degrading machinery underlies the functional diversity of forest fungi.</title>
        <authorList>
            <consortium name="US DOE Joint Genome Institute (JGI-PGF)"/>
            <person name="Eastwood D.C."/>
            <person name="Floudas D."/>
            <person name="Binder M."/>
            <person name="Majcherczyk A."/>
            <person name="Schneider P."/>
            <person name="Aerts A."/>
            <person name="Asiegbu F.O."/>
            <person name="Baker S.E."/>
            <person name="Barry K."/>
            <person name="Bendiksby M."/>
            <person name="Blumentritt M."/>
            <person name="Coutinho P.M."/>
            <person name="Cullen D."/>
            <person name="Cullen D."/>
            <person name="Gathman A."/>
            <person name="Goodell B."/>
            <person name="Henrissat B."/>
            <person name="Ihrmark K."/>
            <person name="Kauserud H."/>
            <person name="Kohler A."/>
            <person name="LaButti K."/>
            <person name="Lapidus A."/>
            <person name="Lavin J.L."/>
            <person name="Lee Y.-H."/>
            <person name="Lindquist E."/>
            <person name="Lilly W."/>
            <person name="Lucas S."/>
            <person name="Morin E."/>
            <person name="Murat C."/>
            <person name="Oguiza J.A."/>
            <person name="Park J."/>
            <person name="Pisabarro A.G."/>
            <person name="Riley R."/>
            <person name="Rosling A."/>
            <person name="Salamov A."/>
            <person name="Schmidt O."/>
            <person name="Schmutz J."/>
            <person name="Skrede I."/>
            <person name="Stenlid J."/>
            <person name="Wiebenga A."/>
            <person name="Xie X."/>
            <person name="Kues U."/>
            <person name="Hibbett D.S."/>
            <person name="Hoffmeister D."/>
            <person name="Hogberg N."/>
            <person name="Martin F."/>
            <person name="Grigoriev I.V."/>
            <person name="Watkinson S.C."/>
        </authorList>
    </citation>
    <scope>NUCLEOTIDE SEQUENCE</scope>
    <source>
        <strain evidence="8">S7.9</strain>
    </source>
</reference>
<keyword evidence="4" id="KW-0808">Transferase</keyword>
<evidence type="ECO:0000313" key="8">
    <source>
        <dbReference type="EMBL" id="EGO20601.1"/>
    </source>
</evidence>
<gene>
    <name evidence="8" type="ORF">SERLADRAFT_399628</name>
</gene>
<evidence type="ECO:0000256" key="5">
    <source>
        <dbReference type="ARBA" id="ARBA00023027"/>
    </source>
</evidence>
<dbReference type="InterPro" id="IPR002745">
    <property type="entry name" value="Ptrans_KptA/Tpt1"/>
</dbReference>
<dbReference type="KEGG" id="sla:SERLADRAFT_399628"/>
<organism>
    <name type="scientific">Serpula lacrymans var. lacrymans (strain S7.9)</name>
    <name type="common">Dry rot fungus</name>
    <dbReference type="NCBI Taxonomy" id="578457"/>
    <lineage>
        <taxon>Eukaryota</taxon>
        <taxon>Fungi</taxon>
        <taxon>Dikarya</taxon>
        <taxon>Basidiomycota</taxon>
        <taxon>Agaricomycotina</taxon>
        <taxon>Agaricomycetes</taxon>
        <taxon>Agaricomycetidae</taxon>
        <taxon>Boletales</taxon>
        <taxon>Coniophorineae</taxon>
        <taxon>Serpulaceae</taxon>
        <taxon>Serpula</taxon>
    </lineage>
</organism>
<dbReference type="InterPro" id="IPR042081">
    <property type="entry name" value="RNA_2'-PTrans_C"/>
</dbReference>
<dbReference type="PANTHER" id="PTHR12684">
    <property type="entry name" value="PUTATIVE PHOSPHOTRANSFERASE"/>
    <property type="match status" value="1"/>
</dbReference>
<feature type="compositionally biased region" description="Basic and acidic residues" evidence="7">
    <location>
        <begin position="7"/>
        <end position="26"/>
    </location>
</feature>
<dbReference type="InterPro" id="IPR042080">
    <property type="entry name" value="RNA_2'-PTrans_N"/>
</dbReference>
<name>F8P843_SERL9</name>
<comment type="function">
    <text evidence="1">Catalyzes the last step of tRNA splicing, the transfer of the splice junction 2'-phosphate from ligated tRNA to NAD to produce ADP-ribose 1''-2'' cyclic phosphate.</text>
</comment>
<dbReference type="PANTHER" id="PTHR12684:SF2">
    <property type="entry name" value="TRNA 2'-PHOSPHOTRANSFERASE 1"/>
    <property type="match status" value="1"/>
</dbReference>
<dbReference type="EMBL" id="GL945440">
    <property type="protein sequence ID" value="EGO20601.1"/>
    <property type="molecule type" value="Genomic_DNA"/>
</dbReference>
<dbReference type="GO" id="GO:0000215">
    <property type="term" value="F:tRNA 2'-phosphotransferase activity"/>
    <property type="evidence" value="ECO:0007669"/>
    <property type="project" value="UniProtKB-EC"/>
</dbReference>
<dbReference type="Pfam" id="PF01885">
    <property type="entry name" value="PTS_2-RNA"/>
    <property type="match status" value="1"/>
</dbReference>